<protein>
    <submittedName>
        <fullName evidence="1">Uncharacterized protein</fullName>
    </submittedName>
</protein>
<dbReference type="Proteomes" id="UP000624279">
    <property type="component" value="Unassembled WGS sequence"/>
</dbReference>
<reference evidence="1 2" key="1">
    <citation type="submission" date="2020-08" db="EMBL/GenBank/DDBJ databases">
        <title>Novel species isolated from subtropical streams in China.</title>
        <authorList>
            <person name="Lu H."/>
        </authorList>
    </citation>
    <scope>NUCLEOTIDE SEQUENCE [LARGE SCALE GENOMIC DNA]</scope>
    <source>
        <strain evidence="1 2">LX15W</strain>
    </source>
</reference>
<accession>A0ABR6YFC6</accession>
<dbReference type="RefSeq" id="WP_186943260.1">
    <property type="nucleotide sequence ID" value="NZ_JACOGA010000017.1"/>
</dbReference>
<organism evidence="1 2">
    <name type="scientific">Undibacterium flavidum</name>
    <dbReference type="NCBI Taxonomy" id="2762297"/>
    <lineage>
        <taxon>Bacteria</taxon>
        <taxon>Pseudomonadati</taxon>
        <taxon>Pseudomonadota</taxon>
        <taxon>Betaproteobacteria</taxon>
        <taxon>Burkholderiales</taxon>
        <taxon>Oxalobacteraceae</taxon>
        <taxon>Undibacterium</taxon>
    </lineage>
</organism>
<keyword evidence="2" id="KW-1185">Reference proteome</keyword>
<name>A0ABR6YFC6_9BURK</name>
<sequence length="856" mass="98519">MTLQDHTSWRKIDADGLDFVALRRAGVDLLQKLSKEHWTDFNAHDPGVTLLEVLCFGITDLAYRSDFDVVDYLADTNGSINYALQALFPPQDIFPNHAVTERDFCKLIYDRIPSIDDVWIRQTLHEEQMTGLFSVFIKPHVSLFKDEEVKFDLIRKDVIALLSEQRNLCSDVEHIHIVHTVAYSLSGQIEVDDSRPLAEIYADIYFQCAKLISSGSRIRRFEDVLGQGMAWEDLLEGPLTTHGYIDETDFARTDIDRNNSSVDHKNSSQENDLLKLITKVLHIPGVVRVANLQLLNAEGQTVQQLNIDDVEKTCPVLQFPNDPARIHDLGLVYRETPINGNHTASQLLQRQSLRQKQNLTEQVALHLKKMDFQHQAFRNNHANLDRLLVLPQGVNRDFSEYLSIGEQLPAIYGINHFGVPSSEPAEVHARAAQLKAYLFPFEQMMANYLTSLNRIADLYSVDMTLDKTYFSKLLTEREIPNIQKLYSATASANEVAKILQTRDQFFERRNRVLDSLLALYGEVFPSEKLRRFDYYHQDQFEMHLIHSKIRLLTHICTLSGQRAKGLNLQDEALVEGNFAPIQHRIQLLIGSSAISPGVSLAGHFKSNNYQLLSAKRYVEKMQAQINCPVDISYDETAAIVVPSEEPQSPIPSPSLPRQILCVELLHAGIRLEHFRKLPAGEKHAWLCLECEHTLWPLILLPNEEVDHYAVKLQSDLVDLNQCSEGFHILEHVLLRPRNVDQMSDFDAEFFCHRVSIVLPAFTARFSDKGFQLWLEELISQHLPAHILVDFYWLDFPFFAQFELRYHYFLEQLRLYSNQLYPLETPTLDDAAAELKKFIEHSRRLQQRNSHTTTHYF</sequence>
<comment type="caution">
    <text evidence="1">The sequence shown here is derived from an EMBL/GenBank/DDBJ whole genome shotgun (WGS) entry which is preliminary data.</text>
</comment>
<dbReference type="EMBL" id="JACOGA010000017">
    <property type="protein sequence ID" value="MBC3875289.1"/>
    <property type="molecule type" value="Genomic_DNA"/>
</dbReference>
<evidence type="ECO:0000313" key="1">
    <source>
        <dbReference type="EMBL" id="MBC3875289.1"/>
    </source>
</evidence>
<evidence type="ECO:0000313" key="2">
    <source>
        <dbReference type="Proteomes" id="UP000624279"/>
    </source>
</evidence>
<gene>
    <name evidence="1" type="ORF">H8K55_17000</name>
</gene>
<proteinExistence type="predicted"/>